<dbReference type="Proteomes" id="UP001286313">
    <property type="component" value="Unassembled WGS sequence"/>
</dbReference>
<sequence>MDVATFRILTRCALLMMVVFTTGIDGDAEQISEMVREMLELHHSRCRLIFFNLTPHVTLISSFNRLLDDTGLWKLPDTEVLILGRKSEVEAVLLHRCFRNTIHATYFGFHSEILEAPTSIQRFRPTKVSTKNNVIRPLQVKRDANNLFSDSKDVLDLHRDKKQQINGTPILPEAKLPLGLPEPDQAAVDHPFEKFTEADCECDVSETLWLYRFFANFTNRRATLDTQANYSPRAFATTIGSEIYSEPTFSSGNSDGINFPRNFLIVNNTQLGGLSDGNPET</sequence>
<evidence type="ECO:0000313" key="3">
    <source>
        <dbReference type="Proteomes" id="UP001286313"/>
    </source>
</evidence>
<gene>
    <name evidence="2" type="ORF">Pcinc_008324</name>
</gene>
<comment type="caution">
    <text evidence="2">The sequence shown here is derived from an EMBL/GenBank/DDBJ whole genome shotgun (WGS) entry which is preliminary data.</text>
</comment>
<organism evidence="2 3">
    <name type="scientific">Petrolisthes cinctipes</name>
    <name type="common">Flat porcelain crab</name>
    <dbReference type="NCBI Taxonomy" id="88211"/>
    <lineage>
        <taxon>Eukaryota</taxon>
        <taxon>Metazoa</taxon>
        <taxon>Ecdysozoa</taxon>
        <taxon>Arthropoda</taxon>
        <taxon>Crustacea</taxon>
        <taxon>Multicrustacea</taxon>
        <taxon>Malacostraca</taxon>
        <taxon>Eumalacostraca</taxon>
        <taxon>Eucarida</taxon>
        <taxon>Decapoda</taxon>
        <taxon>Pleocyemata</taxon>
        <taxon>Anomura</taxon>
        <taxon>Galatheoidea</taxon>
        <taxon>Porcellanidae</taxon>
        <taxon>Petrolisthes</taxon>
    </lineage>
</organism>
<feature type="signal peptide" evidence="1">
    <location>
        <begin position="1"/>
        <end position="23"/>
    </location>
</feature>
<protein>
    <submittedName>
        <fullName evidence="2">Uncharacterized protein</fullName>
    </submittedName>
</protein>
<dbReference type="EMBL" id="JAWQEG010000621">
    <property type="protein sequence ID" value="KAK3887620.1"/>
    <property type="molecule type" value="Genomic_DNA"/>
</dbReference>
<accession>A0AAE1KZL8</accession>
<reference evidence="2" key="1">
    <citation type="submission" date="2023-10" db="EMBL/GenBank/DDBJ databases">
        <title>Genome assemblies of two species of porcelain crab, Petrolisthes cinctipes and Petrolisthes manimaculis (Anomura: Porcellanidae).</title>
        <authorList>
            <person name="Angst P."/>
        </authorList>
    </citation>
    <scope>NUCLEOTIDE SEQUENCE</scope>
    <source>
        <strain evidence="2">PB745_01</strain>
        <tissue evidence="2">Gill</tissue>
    </source>
</reference>
<keyword evidence="3" id="KW-1185">Reference proteome</keyword>
<keyword evidence="1" id="KW-0732">Signal</keyword>
<name>A0AAE1KZL8_PETCI</name>
<evidence type="ECO:0000313" key="2">
    <source>
        <dbReference type="EMBL" id="KAK3887620.1"/>
    </source>
</evidence>
<evidence type="ECO:0000256" key="1">
    <source>
        <dbReference type="SAM" id="SignalP"/>
    </source>
</evidence>
<proteinExistence type="predicted"/>
<dbReference type="AlphaFoldDB" id="A0AAE1KZL8"/>
<feature type="chain" id="PRO_5042265041" evidence="1">
    <location>
        <begin position="24"/>
        <end position="281"/>
    </location>
</feature>